<proteinExistence type="predicted"/>
<dbReference type="AlphaFoldDB" id="A0A0F8ZKE8"/>
<sequence>MDFILENLAIENYEDALEPTSDIIALLCVTEEKDIYHTKYKYHKVPIVDI</sequence>
<comment type="caution">
    <text evidence="1">The sequence shown here is derived from an EMBL/GenBank/DDBJ whole genome shotgun (WGS) entry which is preliminary data.</text>
</comment>
<protein>
    <submittedName>
        <fullName evidence="1">Uncharacterized protein</fullName>
    </submittedName>
</protein>
<dbReference type="EMBL" id="LAZR01047398">
    <property type="protein sequence ID" value="KKK94313.1"/>
    <property type="molecule type" value="Genomic_DNA"/>
</dbReference>
<accession>A0A0F8ZKE8</accession>
<evidence type="ECO:0000313" key="1">
    <source>
        <dbReference type="EMBL" id="KKK94313.1"/>
    </source>
</evidence>
<organism evidence="1">
    <name type="scientific">marine sediment metagenome</name>
    <dbReference type="NCBI Taxonomy" id="412755"/>
    <lineage>
        <taxon>unclassified sequences</taxon>
        <taxon>metagenomes</taxon>
        <taxon>ecological metagenomes</taxon>
    </lineage>
</organism>
<reference evidence="1" key="1">
    <citation type="journal article" date="2015" name="Nature">
        <title>Complex archaea that bridge the gap between prokaryotes and eukaryotes.</title>
        <authorList>
            <person name="Spang A."/>
            <person name="Saw J.H."/>
            <person name="Jorgensen S.L."/>
            <person name="Zaremba-Niedzwiedzka K."/>
            <person name="Martijn J."/>
            <person name="Lind A.E."/>
            <person name="van Eijk R."/>
            <person name="Schleper C."/>
            <person name="Guy L."/>
            <person name="Ettema T.J."/>
        </authorList>
    </citation>
    <scope>NUCLEOTIDE SEQUENCE</scope>
</reference>
<name>A0A0F8ZKE8_9ZZZZ</name>
<gene>
    <name evidence="1" type="ORF">LCGC14_2684120</name>
</gene>